<keyword evidence="2" id="KW-0812">Transmembrane</keyword>
<keyword evidence="2" id="KW-0472">Membrane</keyword>
<keyword evidence="1" id="KW-0175">Coiled coil</keyword>
<protein>
    <recommendedName>
        <fullName evidence="5">TIGR03545 family protein</fullName>
    </recommendedName>
</protein>
<dbReference type="PANTHER" id="PTHR30441">
    <property type="entry name" value="DUF748 DOMAIN-CONTAINING PROTEIN"/>
    <property type="match status" value="1"/>
</dbReference>
<dbReference type="GO" id="GO:0005886">
    <property type="term" value="C:plasma membrane"/>
    <property type="evidence" value="ECO:0007669"/>
    <property type="project" value="TreeGrafter"/>
</dbReference>
<dbReference type="GO" id="GO:0090313">
    <property type="term" value="P:regulation of protein targeting to membrane"/>
    <property type="evidence" value="ECO:0007669"/>
    <property type="project" value="TreeGrafter"/>
</dbReference>
<dbReference type="PANTHER" id="PTHR30441:SF8">
    <property type="entry name" value="DUF748 DOMAIN-CONTAINING PROTEIN"/>
    <property type="match status" value="1"/>
</dbReference>
<name>K7A8L8_9ALTE</name>
<keyword evidence="4" id="KW-1185">Reference proteome</keyword>
<feature type="coiled-coil region" evidence="1">
    <location>
        <begin position="208"/>
        <end position="235"/>
    </location>
</feature>
<dbReference type="AlphaFoldDB" id="K7A8L8"/>
<feature type="transmembrane region" description="Helical" evidence="2">
    <location>
        <begin position="7"/>
        <end position="32"/>
    </location>
</feature>
<gene>
    <name evidence="3" type="ORF">GPLA_0854</name>
</gene>
<dbReference type="STRING" id="1129793.GPLA_0854"/>
<dbReference type="Proteomes" id="UP000006322">
    <property type="component" value="Unassembled WGS sequence"/>
</dbReference>
<dbReference type="EMBL" id="BAER01000023">
    <property type="protein sequence ID" value="GAC31770.1"/>
    <property type="molecule type" value="Genomic_DNA"/>
</dbReference>
<evidence type="ECO:0008006" key="5">
    <source>
        <dbReference type="Google" id="ProtNLM"/>
    </source>
</evidence>
<dbReference type="OrthoDB" id="5752177at2"/>
<evidence type="ECO:0000313" key="4">
    <source>
        <dbReference type="Proteomes" id="UP000006322"/>
    </source>
</evidence>
<dbReference type="NCBIfam" id="TIGR03545">
    <property type="entry name" value="TIGR03545 family protein"/>
    <property type="match status" value="1"/>
</dbReference>
<proteinExistence type="predicted"/>
<reference evidence="4" key="1">
    <citation type="journal article" date="2014" name="Environ. Microbiol.">
        <title>Comparative genomics of the marine bacterial genus Glaciecola reveals the high degree of genomic diversity and genomic characteristic for cold adaptation.</title>
        <authorList>
            <person name="Qin Q.L."/>
            <person name="Xie B.B."/>
            <person name="Yu Y."/>
            <person name="Shu Y.L."/>
            <person name="Rong J.C."/>
            <person name="Zhang Y.J."/>
            <person name="Zhao D.L."/>
            <person name="Chen X.L."/>
            <person name="Zhang X.Y."/>
            <person name="Chen B."/>
            <person name="Zhou B.C."/>
            <person name="Zhang Y.Z."/>
        </authorList>
    </citation>
    <scope>NUCLEOTIDE SEQUENCE [LARGE SCALE GENOMIC DNA]</scope>
    <source>
        <strain evidence="4">LMG 21857</strain>
    </source>
</reference>
<dbReference type="InterPro" id="IPR019934">
    <property type="entry name" value="CHP03545"/>
</dbReference>
<dbReference type="InterPro" id="IPR052894">
    <property type="entry name" value="AsmA-related"/>
</dbReference>
<sequence length="587" mass="64023">MQKLIRWPGLIAFFVITGLIAAIVILFLDFWIKLAAEKGLESSTGAEVNIAQVTHTFSPFGVTLTGIQLTDPATPTLNQVQADEVTAQIELAPLLLRKVIIDDLTISGVQFAQPRESEGAVYRTASAAIKEELQEAFDPKNLPSVDEILAQSPLKTTKAVEETQAAYKKHSEILKEKYQQLPSKDALENYKKRVETITNTDYKNLVELAKAKEEFDALRAEIQTDKRKLTEFKEAASAAKGDMAPKLAKLKSAPGEDYAQLQALIAGDEGAIKDVTTMVFGEKAGEFSQYVLGAYDLAAPMLASSKAEQAEEQAYNGRWVAFDDTAALPDFLVRNADISIKWRTESVLSIWHDITNQHDKIGRPTTFKVDSNASSLWQSLKLNGDFWLNDTGVKANQDWNLRGLALADVDLLNQEKLSSTLLKGLLSSSGKASINKNVISGSGNAALSQLQLTATGSNNLTNVIAETLTGLSNMSINSDISGTLGDMDLSFSSDLDKQLASAMLSNLSGDQNSKLAELKQKLNAKIEGPLGATDSEMSQWLDWEKLADGDLSSIQGMLDSKLNSVVDKKKDELKDKLKDKLKGKLFN</sequence>
<accession>K7A8L8</accession>
<evidence type="ECO:0000256" key="1">
    <source>
        <dbReference type="SAM" id="Coils"/>
    </source>
</evidence>
<evidence type="ECO:0000313" key="3">
    <source>
        <dbReference type="EMBL" id="GAC31770.1"/>
    </source>
</evidence>
<evidence type="ECO:0000256" key="2">
    <source>
        <dbReference type="SAM" id="Phobius"/>
    </source>
</evidence>
<organism evidence="3 4">
    <name type="scientific">Paraglaciecola polaris LMG 21857</name>
    <dbReference type="NCBI Taxonomy" id="1129793"/>
    <lineage>
        <taxon>Bacteria</taxon>
        <taxon>Pseudomonadati</taxon>
        <taxon>Pseudomonadota</taxon>
        <taxon>Gammaproteobacteria</taxon>
        <taxon>Alteromonadales</taxon>
        <taxon>Alteromonadaceae</taxon>
        <taxon>Paraglaciecola</taxon>
    </lineage>
</organism>
<dbReference type="RefSeq" id="WP_007103574.1">
    <property type="nucleotide sequence ID" value="NZ_BAER01000023.1"/>
</dbReference>
<comment type="caution">
    <text evidence="3">The sequence shown here is derived from an EMBL/GenBank/DDBJ whole genome shotgun (WGS) entry which is preliminary data.</text>
</comment>
<keyword evidence="2" id="KW-1133">Transmembrane helix</keyword>